<protein>
    <recommendedName>
        <fullName evidence="3">Restriction endonuclease</fullName>
    </recommendedName>
</protein>
<accession>A0A174GMC5</accession>
<dbReference type="AlphaFoldDB" id="A0A174GMC5"/>
<evidence type="ECO:0000313" key="2">
    <source>
        <dbReference type="Proteomes" id="UP000095645"/>
    </source>
</evidence>
<sequence>MSSIRNITASSAVPDDLAKRLGPAGINEILLTLWQGYHDMIADTSITITENTEEDDITQEWYGKISLRWTSENRATILRINSIGPVHQYQDSTLKKKRGYKPTIDFCFRDWDTSNSYFGAECKNLYNHKKDKIKRYVETGVKNYTSGRYGSQSSESSIIGYVLSGKIPEIVSELVSEIAKVMPVSNLSRELRYMEPQYSSQHMRNLDNQEITIHHLFFDFSH</sequence>
<name>A0A174GMC5_9FIRM</name>
<reference evidence="1 2" key="1">
    <citation type="submission" date="2015-09" db="EMBL/GenBank/DDBJ databases">
        <authorList>
            <consortium name="Pathogen Informatics"/>
        </authorList>
    </citation>
    <scope>NUCLEOTIDE SEQUENCE [LARGE SCALE GENOMIC DNA]</scope>
    <source>
        <strain evidence="1 2">2789STDY5834861</strain>
    </source>
</reference>
<gene>
    <name evidence="1" type="ORF">ERS852476_03431</name>
</gene>
<organism evidence="1 2">
    <name type="scientific">Blautia obeum</name>
    <dbReference type="NCBI Taxonomy" id="40520"/>
    <lineage>
        <taxon>Bacteria</taxon>
        <taxon>Bacillati</taxon>
        <taxon>Bacillota</taxon>
        <taxon>Clostridia</taxon>
        <taxon>Lachnospirales</taxon>
        <taxon>Lachnospiraceae</taxon>
        <taxon>Blautia</taxon>
    </lineage>
</organism>
<evidence type="ECO:0000313" key="1">
    <source>
        <dbReference type="EMBL" id="CUO62196.1"/>
    </source>
</evidence>
<dbReference type="RefSeq" id="WP_055058834.1">
    <property type="nucleotide sequence ID" value="NZ_CYZP01000045.1"/>
</dbReference>
<dbReference type="Proteomes" id="UP000095645">
    <property type="component" value="Unassembled WGS sequence"/>
</dbReference>
<evidence type="ECO:0008006" key="3">
    <source>
        <dbReference type="Google" id="ProtNLM"/>
    </source>
</evidence>
<dbReference type="EMBL" id="CYZP01000045">
    <property type="protein sequence ID" value="CUO62196.1"/>
    <property type="molecule type" value="Genomic_DNA"/>
</dbReference>
<proteinExistence type="predicted"/>